<dbReference type="GO" id="GO:0046654">
    <property type="term" value="P:tetrahydrofolate biosynthetic process"/>
    <property type="evidence" value="ECO:0007669"/>
    <property type="project" value="UniProtKB-UniPathway"/>
</dbReference>
<dbReference type="Gene3D" id="3.40.430.10">
    <property type="entry name" value="Dihydrofolate Reductase, subunit A"/>
    <property type="match status" value="1"/>
</dbReference>
<protein>
    <recommendedName>
        <fullName evidence="3 8">Dihydrofolate reductase</fullName>
        <ecNumber evidence="3 8">1.5.1.3</ecNumber>
    </recommendedName>
</protein>
<dbReference type="GO" id="GO:0070401">
    <property type="term" value="F:NADP+ binding"/>
    <property type="evidence" value="ECO:0007669"/>
    <property type="project" value="UniProtKB-ARBA"/>
</dbReference>
<gene>
    <name evidence="10" type="ORF">FYC62_03095</name>
</gene>
<evidence type="ECO:0000256" key="3">
    <source>
        <dbReference type="ARBA" id="ARBA00012856"/>
    </source>
</evidence>
<dbReference type="UniPathway" id="UPA00077">
    <property type="reaction ID" value="UER00158"/>
</dbReference>
<name>A0A5C0VE91_9SPHI</name>
<evidence type="ECO:0000256" key="1">
    <source>
        <dbReference type="ARBA" id="ARBA00004903"/>
    </source>
</evidence>
<evidence type="ECO:0000256" key="2">
    <source>
        <dbReference type="ARBA" id="ARBA00009539"/>
    </source>
</evidence>
<evidence type="ECO:0000256" key="6">
    <source>
        <dbReference type="ARBA" id="ARBA00023002"/>
    </source>
</evidence>
<evidence type="ECO:0000256" key="4">
    <source>
        <dbReference type="ARBA" id="ARBA00022563"/>
    </source>
</evidence>
<dbReference type="PIRSF" id="PIRSF000194">
    <property type="entry name" value="DHFR"/>
    <property type="match status" value="1"/>
</dbReference>
<evidence type="ECO:0000313" key="11">
    <source>
        <dbReference type="Proteomes" id="UP000323653"/>
    </source>
</evidence>
<comment type="pathway">
    <text evidence="1 8">Cofactor biosynthesis; tetrahydrofolate biosynthesis; 5,6,7,8-tetrahydrofolate from 7,8-dihydrofolate: step 1/1.</text>
</comment>
<comment type="function">
    <text evidence="7 8">Key enzyme in folate metabolism. Catalyzes an essential reaction for de novo glycine and purine synthesis, and for DNA precursor synthesis.</text>
</comment>
<dbReference type="Proteomes" id="UP000323653">
    <property type="component" value="Chromosome"/>
</dbReference>
<evidence type="ECO:0000259" key="9">
    <source>
        <dbReference type="PROSITE" id="PS51330"/>
    </source>
</evidence>
<keyword evidence="11" id="KW-1185">Reference proteome</keyword>
<dbReference type="RefSeq" id="WP_149073874.1">
    <property type="nucleotide sequence ID" value="NZ_CP043329.1"/>
</dbReference>
<dbReference type="KEGG" id="pej:FYC62_03095"/>
<dbReference type="PRINTS" id="PR00070">
    <property type="entry name" value="DHFR"/>
</dbReference>
<proteinExistence type="inferred from homology"/>
<dbReference type="GO" id="GO:0046452">
    <property type="term" value="P:dihydrofolate metabolic process"/>
    <property type="evidence" value="ECO:0007669"/>
    <property type="project" value="TreeGrafter"/>
</dbReference>
<dbReference type="FunFam" id="3.40.430.10:FF:000001">
    <property type="entry name" value="Dihydrofolate reductase"/>
    <property type="match status" value="1"/>
</dbReference>
<dbReference type="GO" id="GO:0004146">
    <property type="term" value="F:dihydrofolate reductase activity"/>
    <property type="evidence" value="ECO:0007669"/>
    <property type="project" value="UniProtKB-EC"/>
</dbReference>
<dbReference type="AlphaFoldDB" id="A0A5C0VE91"/>
<comment type="catalytic activity">
    <reaction evidence="8">
        <text>(6S)-5,6,7,8-tetrahydrofolate + NADP(+) = 7,8-dihydrofolate + NADPH + H(+)</text>
        <dbReference type="Rhea" id="RHEA:15009"/>
        <dbReference type="ChEBI" id="CHEBI:15378"/>
        <dbReference type="ChEBI" id="CHEBI:57451"/>
        <dbReference type="ChEBI" id="CHEBI:57453"/>
        <dbReference type="ChEBI" id="CHEBI:57783"/>
        <dbReference type="ChEBI" id="CHEBI:58349"/>
        <dbReference type="EC" id="1.5.1.3"/>
    </reaction>
</comment>
<dbReference type="PANTHER" id="PTHR48069:SF3">
    <property type="entry name" value="DIHYDROFOLATE REDUCTASE"/>
    <property type="match status" value="1"/>
</dbReference>
<organism evidence="10 11">
    <name type="scientific">Pedobacter aquae</name>
    <dbReference type="NCBI Taxonomy" id="2605747"/>
    <lineage>
        <taxon>Bacteria</taxon>
        <taxon>Pseudomonadati</taxon>
        <taxon>Bacteroidota</taxon>
        <taxon>Sphingobacteriia</taxon>
        <taxon>Sphingobacteriales</taxon>
        <taxon>Sphingobacteriaceae</taxon>
        <taxon>Pedobacter</taxon>
    </lineage>
</organism>
<dbReference type="EMBL" id="CP043329">
    <property type="protein sequence ID" value="QEK50766.1"/>
    <property type="molecule type" value="Genomic_DNA"/>
</dbReference>
<keyword evidence="6 8" id="KW-0560">Oxidoreductase</keyword>
<evidence type="ECO:0000256" key="5">
    <source>
        <dbReference type="ARBA" id="ARBA00022857"/>
    </source>
</evidence>
<dbReference type="GO" id="GO:0046655">
    <property type="term" value="P:folic acid metabolic process"/>
    <property type="evidence" value="ECO:0007669"/>
    <property type="project" value="TreeGrafter"/>
</dbReference>
<dbReference type="InterPro" id="IPR024072">
    <property type="entry name" value="DHFR-like_dom_sf"/>
</dbReference>
<evidence type="ECO:0000313" key="10">
    <source>
        <dbReference type="EMBL" id="QEK50766.1"/>
    </source>
</evidence>
<dbReference type="PROSITE" id="PS51330">
    <property type="entry name" value="DHFR_2"/>
    <property type="match status" value="1"/>
</dbReference>
<keyword evidence="5 8" id="KW-0521">NADP</keyword>
<evidence type="ECO:0000256" key="8">
    <source>
        <dbReference type="PIRNR" id="PIRNR000194"/>
    </source>
</evidence>
<evidence type="ECO:0000256" key="7">
    <source>
        <dbReference type="ARBA" id="ARBA00025067"/>
    </source>
</evidence>
<dbReference type="InterPro" id="IPR012259">
    <property type="entry name" value="DHFR"/>
</dbReference>
<keyword evidence="4 8" id="KW-0554">One-carbon metabolism</keyword>
<accession>A0A5C0VE91</accession>
<dbReference type="Pfam" id="PF00186">
    <property type="entry name" value="DHFR_1"/>
    <property type="match status" value="1"/>
</dbReference>
<dbReference type="SUPFAM" id="SSF53597">
    <property type="entry name" value="Dihydrofolate reductase-like"/>
    <property type="match status" value="1"/>
</dbReference>
<sequence length="170" mass="19554">MQNQEAQEAQNISLIVAVDQHNAIGKDNQLLWHLPNDLKFFKKTTSGHSIIMGRKTYDSIGKPLPNRRNIIITRQKDLQIDGAELYSSLAEALIQTKNENEVFIIGGAEIYKQSLGLAHKIYLTLVHHVFEADTYLTDLKLEDWNILSREDFSKDEKHAYDYSFLILQKP</sequence>
<feature type="domain" description="DHFR" evidence="9">
    <location>
        <begin position="11"/>
        <end position="169"/>
    </location>
</feature>
<comment type="similarity">
    <text evidence="2 8">Belongs to the dihydrofolate reductase family.</text>
</comment>
<dbReference type="InterPro" id="IPR001796">
    <property type="entry name" value="DHFR_dom"/>
</dbReference>
<dbReference type="CDD" id="cd00209">
    <property type="entry name" value="DHFR"/>
    <property type="match status" value="1"/>
</dbReference>
<dbReference type="EC" id="1.5.1.3" evidence="3 8"/>
<reference evidence="10 11" key="1">
    <citation type="submission" date="2019-08" db="EMBL/GenBank/DDBJ databases">
        <title>Pedobacter sp. nov., isolated from Han river, South Korea.</title>
        <authorList>
            <person name="Lee D.-H."/>
            <person name="Kim Y.-S."/>
            <person name="Hwang E.-M."/>
            <person name="Le Tran T.C."/>
            <person name="Cha C.-J."/>
        </authorList>
    </citation>
    <scope>NUCLEOTIDE SEQUENCE [LARGE SCALE GENOMIC DNA]</scope>
    <source>
        <strain evidence="10 11">CJ43</strain>
    </source>
</reference>
<dbReference type="GO" id="GO:0006730">
    <property type="term" value="P:one-carbon metabolic process"/>
    <property type="evidence" value="ECO:0007669"/>
    <property type="project" value="UniProtKB-KW"/>
</dbReference>
<dbReference type="GO" id="GO:0005829">
    <property type="term" value="C:cytosol"/>
    <property type="evidence" value="ECO:0007669"/>
    <property type="project" value="TreeGrafter"/>
</dbReference>
<dbReference type="PANTHER" id="PTHR48069">
    <property type="entry name" value="DIHYDROFOLATE REDUCTASE"/>
    <property type="match status" value="1"/>
</dbReference>